<reference evidence="2 3" key="1">
    <citation type="submission" date="2018-06" db="EMBL/GenBank/DDBJ databases">
        <title>Comparative genomics reveals the genomic features of Rhizophagus irregularis, R. cerebriforme, R. diaphanum and Gigaspora rosea, and their symbiotic lifestyle signature.</title>
        <authorList>
            <person name="Morin E."/>
            <person name="San Clemente H."/>
            <person name="Chen E.C.H."/>
            <person name="De La Providencia I."/>
            <person name="Hainaut M."/>
            <person name="Kuo A."/>
            <person name="Kohler A."/>
            <person name="Murat C."/>
            <person name="Tang N."/>
            <person name="Roy S."/>
            <person name="Loubradou J."/>
            <person name="Henrissat B."/>
            <person name="Grigoriev I.V."/>
            <person name="Corradi N."/>
            <person name="Roux C."/>
            <person name="Martin F.M."/>
        </authorList>
    </citation>
    <scope>NUCLEOTIDE SEQUENCE [LARGE SCALE GENOMIC DNA]</scope>
    <source>
        <strain evidence="2 3">DAOM 227022</strain>
    </source>
</reference>
<dbReference type="Proteomes" id="UP000265703">
    <property type="component" value="Unassembled WGS sequence"/>
</dbReference>
<feature type="chain" id="PRO_5017282392" evidence="1">
    <location>
        <begin position="16"/>
        <end position="50"/>
    </location>
</feature>
<evidence type="ECO:0000313" key="3">
    <source>
        <dbReference type="Proteomes" id="UP000265703"/>
    </source>
</evidence>
<dbReference type="AlphaFoldDB" id="A0A397SXJ4"/>
<organism evidence="2 3">
    <name type="scientific">Glomus cerebriforme</name>
    <dbReference type="NCBI Taxonomy" id="658196"/>
    <lineage>
        <taxon>Eukaryota</taxon>
        <taxon>Fungi</taxon>
        <taxon>Fungi incertae sedis</taxon>
        <taxon>Mucoromycota</taxon>
        <taxon>Glomeromycotina</taxon>
        <taxon>Glomeromycetes</taxon>
        <taxon>Glomerales</taxon>
        <taxon>Glomeraceae</taxon>
        <taxon>Glomus</taxon>
    </lineage>
</organism>
<evidence type="ECO:0000256" key="1">
    <source>
        <dbReference type="SAM" id="SignalP"/>
    </source>
</evidence>
<keyword evidence="3" id="KW-1185">Reference proteome</keyword>
<protein>
    <submittedName>
        <fullName evidence="2">Uncharacterized protein</fullName>
    </submittedName>
</protein>
<sequence length="50" mass="6116">MRKWINGLWMIKTLGLVPHFGMDKWIINKDECTMDHKQLKTINSVFYFRM</sequence>
<accession>A0A397SXJ4</accession>
<dbReference type="EMBL" id="QKYT01000183">
    <property type="protein sequence ID" value="RIA90382.1"/>
    <property type="molecule type" value="Genomic_DNA"/>
</dbReference>
<evidence type="ECO:0000313" key="2">
    <source>
        <dbReference type="EMBL" id="RIA90382.1"/>
    </source>
</evidence>
<keyword evidence="1" id="KW-0732">Signal</keyword>
<gene>
    <name evidence="2" type="ORF">C1645_823441</name>
</gene>
<name>A0A397SXJ4_9GLOM</name>
<proteinExistence type="predicted"/>
<comment type="caution">
    <text evidence="2">The sequence shown here is derived from an EMBL/GenBank/DDBJ whole genome shotgun (WGS) entry which is preliminary data.</text>
</comment>
<feature type="signal peptide" evidence="1">
    <location>
        <begin position="1"/>
        <end position="15"/>
    </location>
</feature>